<evidence type="ECO:0000256" key="1">
    <source>
        <dbReference type="SAM" id="MobiDB-lite"/>
    </source>
</evidence>
<reference evidence="2" key="1">
    <citation type="submission" date="2020-08" db="EMBL/GenBank/DDBJ databases">
        <title>Multicomponent nature underlies the extraordinary mechanical properties of spider dragline silk.</title>
        <authorList>
            <person name="Kono N."/>
            <person name="Nakamura H."/>
            <person name="Mori M."/>
            <person name="Yoshida Y."/>
            <person name="Ohtoshi R."/>
            <person name="Malay A.D."/>
            <person name="Moran D.A.P."/>
            <person name="Tomita M."/>
            <person name="Numata K."/>
            <person name="Arakawa K."/>
        </authorList>
    </citation>
    <scope>NUCLEOTIDE SEQUENCE</scope>
</reference>
<comment type="caution">
    <text evidence="2">The sequence shown here is derived from an EMBL/GenBank/DDBJ whole genome shotgun (WGS) entry which is preliminary data.</text>
</comment>
<gene>
    <name evidence="2" type="ORF">NPIL_568571</name>
</gene>
<keyword evidence="3" id="KW-1185">Reference proteome</keyword>
<dbReference type="EMBL" id="BMAW01001101">
    <property type="protein sequence ID" value="GFS72550.1"/>
    <property type="molecule type" value="Genomic_DNA"/>
</dbReference>
<proteinExistence type="predicted"/>
<feature type="compositionally biased region" description="Basic and acidic residues" evidence="1">
    <location>
        <begin position="130"/>
        <end position="149"/>
    </location>
</feature>
<accession>A0A8X6MQN7</accession>
<dbReference type="Proteomes" id="UP000887013">
    <property type="component" value="Unassembled WGS sequence"/>
</dbReference>
<sequence>MHRASFNLFNPTSRNTQTFFFSLPTQGFLERKKKVVERKEEGSKPQTKGKGSRERERGNPAPKKKRAANENTTVRESNDTHNTKKREDEEAKRKKIVNNTHSKRRDDIPRSLFSGSPFPALPLRKFRPHTFPERESKKKEEHTVAVSRD</sequence>
<feature type="compositionally biased region" description="Basic and acidic residues" evidence="1">
    <location>
        <begin position="76"/>
        <end position="92"/>
    </location>
</feature>
<organism evidence="2 3">
    <name type="scientific">Nephila pilipes</name>
    <name type="common">Giant wood spider</name>
    <name type="synonym">Nephila maculata</name>
    <dbReference type="NCBI Taxonomy" id="299642"/>
    <lineage>
        <taxon>Eukaryota</taxon>
        <taxon>Metazoa</taxon>
        <taxon>Ecdysozoa</taxon>
        <taxon>Arthropoda</taxon>
        <taxon>Chelicerata</taxon>
        <taxon>Arachnida</taxon>
        <taxon>Araneae</taxon>
        <taxon>Araneomorphae</taxon>
        <taxon>Entelegynae</taxon>
        <taxon>Araneoidea</taxon>
        <taxon>Nephilidae</taxon>
        <taxon>Nephila</taxon>
    </lineage>
</organism>
<name>A0A8X6MQN7_NEPPI</name>
<evidence type="ECO:0000313" key="2">
    <source>
        <dbReference type="EMBL" id="GFS72550.1"/>
    </source>
</evidence>
<dbReference type="AlphaFoldDB" id="A0A8X6MQN7"/>
<feature type="region of interest" description="Disordered" evidence="1">
    <location>
        <begin position="33"/>
        <end position="149"/>
    </location>
</feature>
<evidence type="ECO:0000313" key="3">
    <source>
        <dbReference type="Proteomes" id="UP000887013"/>
    </source>
</evidence>
<protein>
    <submittedName>
        <fullName evidence="2">Uncharacterized protein</fullName>
    </submittedName>
</protein>